<dbReference type="InterPro" id="IPR012340">
    <property type="entry name" value="NA-bd_OB-fold"/>
</dbReference>
<dbReference type="InterPro" id="IPR011990">
    <property type="entry name" value="TPR-like_helical_dom_sf"/>
</dbReference>
<protein>
    <recommendedName>
        <fullName evidence="3">TPR repeat-containing protein</fullName>
    </recommendedName>
</protein>
<dbReference type="InterPro" id="IPR019734">
    <property type="entry name" value="TPR_rpt"/>
</dbReference>
<reference evidence="1" key="1">
    <citation type="submission" date="2019-04" db="EMBL/GenBank/DDBJ databases">
        <title>Evolution of Biomass-Degrading Anaerobic Consortia Revealed by Metagenomics.</title>
        <authorList>
            <person name="Peng X."/>
        </authorList>
    </citation>
    <scope>NUCLEOTIDE SEQUENCE</scope>
    <source>
        <strain evidence="1">SIG14</strain>
    </source>
</reference>
<evidence type="ECO:0000313" key="1">
    <source>
        <dbReference type="EMBL" id="MBE6512249.1"/>
    </source>
</evidence>
<dbReference type="Gene3D" id="1.25.40.10">
    <property type="entry name" value="Tetratricopeptide repeat domain"/>
    <property type="match status" value="1"/>
</dbReference>
<name>A0A8T3VX71_METOL</name>
<dbReference type="SMART" id="SM00028">
    <property type="entry name" value="TPR"/>
    <property type="match status" value="3"/>
</dbReference>
<comment type="caution">
    <text evidence="1">The sequence shown here is derived from an EMBL/GenBank/DDBJ whole genome shotgun (WGS) entry which is preliminary data.</text>
</comment>
<accession>A0A8T3VX71</accession>
<dbReference type="Gene3D" id="2.40.50.140">
    <property type="entry name" value="Nucleic acid-binding proteins"/>
    <property type="match status" value="1"/>
</dbReference>
<dbReference type="Proteomes" id="UP000732619">
    <property type="component" value="Unassembled WGS sequence"/>
</dbReference>
<dbReference type="SUPFAM" id="SSF48452">
    <property type="entry name" value="TPR-like"/>
    <property type="match status" value="1"/>
</dbReference>
<dbReference type="EMBL" id="SUTG01000011">
    <property type="protein sequence ID" value="MBE6512249.1"/>
    <property type="molecule type" value="Genomic_DNA"/>
</dbReference>
<evidence type="ECO:0008006" key="3">
    <source>
        <dbReference type="Google" id="ProtNLM"/>
    </source>
</evidence>
<sequence>MSSVEVNLEKARAYNKVKKYEESLEHYELALEADGELSQGDKDKYAWDLYFVKVKDNEFIDEIEESAKKIVSAVSQKDSSKAAKPCPYTLSVIRLMKIYTENEKYLDVLRWASKLDPKKLSNQQFKPNAEVTMNSNKENYYLQTTKALLEIDKYDQTIKYCQDALVTIPQFNNNNDVWFKLRIAKSYKELGEYDDSIEFLKDIYKTKQDWYISRDMAENYFFKEEFDESLKWAAKGILARDGKLESKVKLFSLVGDILEIKGFEDEAIMNKYMYYVIRNAKEWPIDDELKDLLGNYGLDLENKDFKSLFKEYENMWISMKYFGQERQYGVIDKVFDHGKSGFIKANGKSYYFNTYEFKDDKDYIYEGTEVSFYLEEAYNKSKDEMVMNAVNIYCEML</sequence>
<evidence type="ECO:0000313" key="2">
    <source>
        <dbReference type="Proteomes" id="UP000732619"/>
    </source>
</evidence>
<dbReference type="AlphaFoldDB" id="A0A8T3VX71"/>
<proteinExistence type="predicted"/>
<gene>
    <name evidence="1" type="ORF">E7Z75_03720</name>
</gene>
<organism evidence="1 2">
    <name type="scientific">Methanobrevibacter olleyae</name>
    <dbReference type="NCBI Taxonomy" id="294671"/>
    <lineage>
        <taxon>Archaea</taxon>
        <taxon>Methanobacteriati</taxon>
        <taxon>Methanobacteriota</taxon>
        <taxon>Methanomada group</taxon>
        <taxon>Methanobacteria</taxon>
        <taxon>Methanobacteriales</taxon>
        <taxon>Methanobacteriaceae</taxon>
        <taxon>Methanobrevibacter</taxon>
    </lineage>
</organism>